<dbReference type="EMBL" id="MPZV01000002">
    <property type="protein sequence ID" value="OOY24164.1"/>
    <property type="molecule type" value="Genomic_DNA"/>
</dbReference>
<dbReference type="Gene3D" id="3.40.50.300">
    <property type="entry name" value="P-loop containing nucleotide triphosphate hydrolases"/>
    <property type="match status" value="1"/>
</dbReference>
<dbReference type="SUPFAM" id="SSF52540">
    <property type="entry name" value="P-loop containing nucleoside triphosphate hydrolases"/>
    <property type="match status" value="1"/>
</dbReference>
<dbReference type="RefSeq" id="WP_078604703.1">
    <property type="nucleotide sequence ID" value="NZ_MPZV01000002.1"/>
</dbReference>
<proteinExistence type="predicted"/>
<protein>
    <recommendedName>
        <fullName evidence="3">Sulfotransferase family protein</fullName>
    </recommendedName>
</protein>
<name>A0ABX3MWV4_9RHOB</name>
<comment type="caution">
    <text evidence="1">The sequence shown here is derived from an EMBL/GenBank/DDBJ whole genome shotgun (WGS) entry which is preliminary data.</text>
</comment>
<evidence type="ECO:0000313" key="2">
    <source>
        <dbReference type="Proteomes" id="UP000190787"/>
    </source>
</evidence>
<dbReference type="InterPro" id="IPR027417">
    <property type="entry name" value="P-loop_NTPase"/>
</dbReference>
<organism evidence="1 2">
    <name type="scientific">Thioclava sediminum</name>
    <dbReference type="NCBI Taxonomy" id="1915319"/>
    <lineage>
        <taxon>Bacteria</taxon>
        <taxon>Pseudomonadati</taxon>
        <taxon>Pseudomonadota</taxon>
        <taxon>Alphaproteobacteria</taxon>
        <taxon>Rhodobacterales</taxon>
        <taxon>Paracoccaceae</taxon>
        <taxon>Thioclava</taxon>
    </lineage>
</organism>
<accession>A0ABX3MWV4</accession>
<sequence length="256" mass="29235">MQYLFVVTYGRSGSTVLLNLLNRLEGYCIRGENNGIANHLGMSVSVLAEAQEHPHAKSHNPDAPWFGINDPKVDSWGQKLAGAFVEEILRPDPDTRVTGFKEIRFTAHETSLAEYESSIAFLTQYFPGARIIFNTRDWREVAESGWWRYESNMKRIRDLIEDADRRFEASAKALGDRAFLIDYAEYKGKPDGFRPLLEWLGEEVDEALLASVSQNWLVHLQKSHDDRGKILRLKRALSKRFAERAIKKSGETSMLS</sequence>
<dbReference type="Proteomes" id="UP000190787">
    <property type="component" value="Unassembled WGS sequence"/>
</dbReference>
<dbReference type="Pfam" id="PF13469">
    <property type="entry name" value="Sulfotransfer_3"/>
    <property type="match status" value="1"/>
</dbReference>
<evidence type="ECO:0000313" key="1">
    <source>
        <dbReference type="EMBL" id="OOY24164.1"/>
    </source>
</evidence>
<reference evidence="1 2" key="1">
    <citation type="submission" date="2016-11" db="EMBL/GenBank/DDBJ databases">
        <title>A multilocus sequence analysis scheme for characterization of bacteria in the genus Thioclava.</title>
        <authorList>
            <person name="Liu Y."/>
            <person name="Shao Z."/>
        </authorList>
    </citation>
    <scope>NUCLEOTIDE SEQUENCE [LARGE SCALE GENOMIC DNA]</scope>
    <source>
        <strain evidence="1 2">TAW-CT134</strain>
    </source>
</reference>
<gene>
    <name evidence="1" type="ORF">BMI91_08850</name>
</gene>
<evidence type="ECO:0008006" key="3">
    <source>
        <dbReference type="Google" id="ProtNLM"/>
    </source>
</evidence>
<keyword evidence="2" id="KW-1185">Reference proteome</keyword>